<feature type="region of interest" description="Disordered" evidence="1">
    <location>
        <begin position="1"/>
        <end position="60"/>
    </location>
</feature>
<accession>A0ABN9U299</accession>
<gene>
    <name evidence="2" type="ORF">PCOR1329_LOCUS44262</name>
</gene>
<evidence type="ECO:0000313" key="2">
    <source>
        <dbReference type="EMBL" id="CAK0852504.1"/>
    </source>
</evidence>
<dbReference type="Proteomes" id="UP001189429">
    <property type="component" value="Unassembled WGS sequence"/>
</dbReference>
<comment type="caution">
    <text evidence="2">The sequence shown here is derived from an EMBL/GenBank/DDBJ whole genome shotgun (WGS) entry which is preliminary data.</text>
</comment>
<feature type="compositionally biased region" description="Gly residues" evidence="1">
    <location>
        <begin position="26"/>
        <end position="35"/>
    </location>
</feature>
<feature type="compositionally biased region" description="Low complexity" evidence="1">
    <location>
        <begin position="36"/>
        <end position="50"/>
    </location>
</feature>
<keyword evidence="3" id="KW-1185">Reference proteome</keyword>
<name>A0ABN9U299_9DINO</name>
<dbReference type="EMBL" id="CAUYUJ010015318">
    <property type="protein sequence ID" value="CAK0852504.1"/>
    <property type="molecule type" value="Genomic_DNA"/>
</dbReference>
<evidence type="ECO:0000256" key="1">
    <source>
        <dbReference type="SAM" id="MobiDB-lite"/>
    </source>
</evidence>
<proteinExistence type="predicted"/>
<feature type="region of interest" description="Disordered" evidence="1">
    <location>
        <begin position="209"/>
        <end position="237"/>
    </location>
</feature>
<protein>
    <submittedName>
        <fullName evidence="2">Uncharacterized protein</fullName>
    </submittedName>
</protein>
<organism evidence="2 3">
    <name type="scientific">Prorocentrum cordatum</name>
    <dbReference type="NCBI Taxonomy" id="2364126"/>
    <lineage>
        <taxon>Eukaryota</taxon>
        <taxon>Sar</taxon>
        <taxon>Alveolata</taxon>
        <taxon>Dinophyceae</taxon>
        <taxon>Prorocentrales</taxon>
        <taxon>Prorocentraceae</taxon>
        <taxon>Prorocentrum</taxon>
    </lineage>
</organism>
<reference evidence="2" key="1">
    <citation type="submission" date="2023-10" db="EMBL/GenBank/DDBJ databases">
        <authorList>
            <person name="Chen Y."/>
            <person name="Shah S."/>
            <person name="Dougan E. K."/>
            <person name="Thang M."/>
            <person name="Chan C."/>
        </authorList>
    </citation>
    <scope>NUCLEOTIDE SEQUENCE [LARGE SCALE GENOMIC DNA]</scope>
</reference>
<sequence>MYHALEDAPKMTSSTGSKSRNRRGRNGGGCGGGADAGQFAADAAQQRVQAVPRPLQSSAYQAPAPQLPQYLCQMMPTMEAAMPLGTLGAPPYGGHLLGTGPQWNPCMGYHQPAPVVMGSRGAAPIHLPPHVPPYMVLPQPSNPPQPAPPYQMQAAAGGAAGGAAESEFAPLPGSDLLMRHILEQERLDEQRSGTVDLAKWRKNYFRKDRGWRTPSSFGSPPVSGAPTAEGTPQFVEA</sequence>
<feature type="non-terminal residue" evidence="2">
    <location>
        <position position="237"/>
    </location>
</feature>
<evidence type="ECO:0000313" key="3">
    <source>
        <dbReference type="Proteomes" id="UP001189429"/>
    </source>
</evidence>